<dbReference type="KEGG" id="mzt:108722596"/>
<dbReference type="OrthoDB" id="20900at2759"/>
<gene>
    <name evidence="2" type="ORF">ALC60_05497</name>
</gene>
<organism evidence="2 3">
    <name type="scientific">Mycetomoellerius zeteki</name>
    <dbReference type="NCBI Taxonomy" id="64791"/>
    <lineage>
        <taxon>Eukaryota</taxon>
        <taxon>Metazoa</taxon>
        <taxon>Ecdysozoa</taxon>
        <taxon>Arthropoda</taxon>
        <taxon>Hexapoda</taxon>
        <taxon>Insecta</taxon>
        <taxon>Pterygota</taxon>
        <taxon>Neoptera</taxon>
        <taxon>Endopterygota</taxon>
        <taxon>Hymenoptera</taxon>
        <taxon>Apocrita</taxon>
        <taxon>Aculeata</taxon>
        <taxon>Formicoidea</taxon>
        <taxon>Formicidae</taxon>
        <taxon>Myrmicinae</taxon>
        <taxon>Mycetomoellerius</taxon>
    </lineage>
</organism>
<accession>A0A151X593</accession>
<dbReference type="EMBL" id="KQ982515">
    <property type="protein sequence ID" value="KYQ55575.1"/>
    <property type="molecule type" value="Genomic_DNA"/>
</dbReference>
<dbReference type="STRING" id="64791.A0A151X593"/>
<sequence>MTSIIRLVNSFDVNSKEFESLVHDLVIDNNDVPFDSQEVNTVQNAFVKSVNSRINQTGCDFLPILDRILPTCSKDTFAKYGLFWIVNATKVLENAHSSTQDLILACKVLGVLVKHCKEIPDLHKQISMQHVKQLINVLSALNPDAKCGAIYYLLAVLLYHYSEVCERFQELIMKMILLQIDSMQENLVNAGARCYVLLSKATERSFKPPPSKSIYTATTYNEVLLCNNLHAIMDELFSGLIELESVDIWDQLELPPISNKDVVQYYNGQKQRFANLCIYLSSMLRGYEARNSVLPHDILGVLCRGLAITPLNLMNKTSFKEQMLYIILPKLHISLLTVLDAFINGFAQELVSYGATILQLFQQTLQWTSVISENQMTLSDSKPFKNVRLHTYKCLCSWLINMSASSGIETIGNEFVTGILKDVTPERECILLSVQPKHLSKRAIKRFKRSQYENSAILNNGENSTKQRCLDADLCREALIVLQNMLYSGSVLLKQTFYKSVQNTVIPLLYKIYLGAAEQKFYKDYNVCRLELFKVLKALQMNPHVALAFPIQYCLEISHMAAYDIDLSIVQEAKLTLAELEKIIHPTAPTLQLPRQQESDELISETQIEDAITNNGIEEATTSNEIEEATTSTSDKRRAEEEIFHDADTSIHKRPRIVAIEIIQDGNVTELTEENNGMDINKSQADDNSCRLNVIHVDPIQIENKLEEQETQNKKQNQLHIDTIPNATTESRLECELDTEIITKEQEQHEQSKDSKSYIDKRDKKVEKSPKINEKIQKKTSQDNMNEWEEMDDEVLNSLSLFHDEVKSND</sequence>
<evidence type="ECO:0000313" key="2">
    <source>
        <dbReference type="EMBL" id="KYQ55575.1"/>
    </source>
</evidence>
<feature type="compositionally biased region" description="Basic and acidic residues" evidence="1">
    <location>
        <begin position="743"/>
        <end position="781"/>
    </location>
</feature>
<keyword evidence="3" id="KW-1185">Reference proteome</keyword>
<proteinExistence type="predicted"/>
<dbReference type="PANTHER" id="PTHR34105:SF1">
    <property type="entry name" value="PROLINE-, GLUTAMIC ACID- AND LEUCINE-RICH PROTEIN 1"/>
    <property type="match status" value="1"/>
</dbReference>
<name>A0A151X593_9HYME</name>
<dbReference type="InterPro" id="IPR016024">
    <property type="entry name" value="ARM-type_fold"/>
</dbReference>
<dbReference type="AlphaFoldDB" id="A0A151X593"/>
<evidence type="ECO:0000256" key="1">
    <source>
        <dbReference type="SAM" id="MobiDB-lite"/>
    </source>
</evidence>
<dbReference type="SUPFAM" id="SSF48371">
    <property type="entry name" value="ARM repeat"/>
    <property type="match status" value="1"/>
</dbReference>
<protein>
    <submittedName>
        <fullName evidence="2">Proline-, glutamic acid-and leucine-rich protein 1</fullName>
    </submittedName>
</protein>
<feature type="region of interest" description="Disordered" evidence="1">
    <location>
        <begin position="743"/>
        <end position="787"/>
    </location>
</feature>
<reference evidence="2 3" key="1">
    <citation type="submission" date="2015-09" db="EMBL/GenBank/DDBJ databases">
        <title>Trachymyrmex zeteki WGS genome.</title>
        <authorList>
            <person name="Nygaard S."/>
            <person name="Hu H."/>
            <person name="Boomsma J."/>
            <person name="Zhang G."/>
        </authorList>
    </citation>
    <scope>NUCLEOTIDE SEQUENCE [LARGE SCALE GENOMIC DNA]</scope>
    <source>
        <strain evidence="2">Tzet28-1</strain>
        <tissue evidence="2">Whole body</tissue>
    </source>
</reference>
<dbReference type="GO" id="GO:0005634">
    <property type="term" value="C:nucleus"/>
    <property type="evidence" value="ECO:0007669"/>
    <property type="project" value="TreeGrafter"/>
</dbReference>
<dbReference type="PANTHER" id="PTHR34105">
    <property type="entry name" value="PROLINE-, GLUTAMIC ACID- AND LEUCINE-RICH PROTEIN 1"/>
    <property type="match status" value="1"/>
</dbReference>
<evidence type="ECO:0000313" key="3">
    <source>
        <dbReference type="Proteomes" id="UP000075809"/>
    </source>
</evidence>
<dbReference type="Proteomes" id="UP000075809">
    <property type="component" value="Unassembled WGS sequence"/>
</dbReference>
<dbReference type="GO" id="GO:0006364">
    <property type="term" value="P:rRNA processing"/>
    <property type="evidence" value="ECO:0007669"/>
    <property type="project" value="TreeGrafter"/>
</dbReference>